<dbReference type="SUPFAM" id="SSF141255">
    <property type="entry name" value="YccV-like"/>
    <property type="match status" value="1"/>
</dbReference>
<organism evidence="3 4">
    <name type="scientific">Kolteria novifilia</name>
    <dbReference type="NCBI Taxonomy" id="2527975"/>
    <lineage>
        <taxon>Bacteria</taxon>
        <taxon>Pseudomonadati</taxon>
        <taxon>Planctomycetota</taxon>
        <taxon>Planctomycetia</taxon>
        <taxon>Kolteriales</taxon>
        <taxon>Kolteriaceae</taxon>
        <taxon>Kolteria</taxon>
    </lineage>
</organism>
<feature type="domain" description="Hemimethylated DNA-binding" evidence="2">
    <location>
        <begin position="15"/>
        <end position="110"/>
    </location>
</feature>
<dbReference type="PANTHER" id="PTHR48439:SF1">
    <property type="entry name" value="HEMIMETHYLATED DNA-BINDING DOMAIN-CONTAINING PROTEIN"/>
    <property type="match status" value="1"/>
</dbReference>
<evidence type="ECO:0000313" key="3">
    <source>
        <dbReference type="EMBL" id="QDU64354.1"/>
    </source>
</evidence>
<name>A0A518BBI2_9BACT</name>
<evidence type="ECO:0000259" key="2">
    <source>
        <dbReference type="SMART" id="SM00992"/>
    </source>
</evidence>
<dbReference type="InterPro" id="IPR053189">
    <property type="entry name" value="Clp_protease_adapter_ClpF"/>
</dbReference>
<dbReference type="GO" id="GO:0003677">
    <property type="term" value="F:DNA binding"/>
    <property type="evidence" value="ECO:0007669"/>
    <property type="project" value="UniProtKB-UniRule"/>
</dbReference>
<dbReference type="RefSeq" id="WP_145262504.1">
    <property type="nucleotide sequence ID" value="NZ_CP036279.1"/>
</dbReference>
<dbReference type="Gene3D" id="2.30.30.390">
    <property type="entry name" value="Hemimethylated DNA-binding domain"/>
    <property type="match status" value="1"/>
</dbReference>
<dbReference type="Proteomes" id="UP000317093">
    <property type="component" value="Chromosome"/>
</dbReference>
<dbReference type="NCBIfam" id="TIGR02097">
    <property type="entry name" value="yccV"/>
    <property type="match status" value="1"/>
</dbReference>
<dbReference type="EMBL" id="CP036279">
    <property type="protein sequence ID" value="QDU64354.1"/>
    <property type="molecule type" value="Genomic_DNA"/>
</dbReference>
<dbReference type="InterPro" id="IPR011722">
    <property type="entry name" value="Hemimethylated_DNA-bd_dom"/>
</dbReference>
<dbReference type="InterPro" id="IPR036623">
    <property type="entry name" value="Hemimethylated_DNA-bd_sf"/>
</dbReference>
<dbReference type="KEGG" id="knv:Pan216_52440"/>
<evidence type="ECO:0000256" key="1">
    <source>
        <dbReference type="NCBIfam" id="TIGR02097"/>
    </source>
</evidence>
<dbReference type="PANTHER" id="PTHR48439">
    <property type="entry name" value="HEMIMETHYLATED DNA-BINDING DOMAIN-CONTAINING PROTEIN"/>
    <property type="match status" value="1"/>
</dbReference>
<dbReference type="Pfam" id="PF08755">
    <property type="entry name" value="YccV-like"/>
    <property type="match status" value="1"/>
</dbReference>
<protein>
    <recommendedName>
        <fullName evidence="1">Heat shock protein HspQ</fullName>
    </recommendedName>
</protein>
<dbReference type="OrthoDB" id="9797680at2"/>
<proteinExistence type="predicted"/>
<sequence length="117" mass="13596">MIRAANGLSDESARDARFQPGALVKHRRYGYRGVVVAVDLRCMADDAWYQKNKTQPSRDQPWYHVLVDKGQHTTYAAEENLSRDDLSVPIDHPWIELFFLAFSHGAYVRNDRPWSFE</sequence>
<gene>
    <name evidence="3" type="primary">hspQ</name>
    <name evidence="3" type="ORF">Pan216_52440</name>
</gene>
<keyword evidence="3" id="KW-0346">Stress response</keyword>
<evidence type="ECO:0000313" key="4">
    <source>
        <dbReference type="Proteomes" id="UP000317093"/>
    </source>
</evidence>
<dbReference type="SMART" id="SM00992">
    <property type="entry name" value="YccV-like"/>
    <property type="match status" value="1"/>
</dbReference>
<dbReference type="AlphaFoldDB" id="A0A518BBI2"/>
<keyword evidence="4" id="KW-1185">Reference proteome</keyword>
<reference evidence="3 4" key="1">
    <citation type="submission" date="2019-02" db="EMBL/GenBank/DDBJ databases">
        <title>Deep-cultivation of Planctomycetes and their phenomic and genomic characterization uncovers novel biology.</title>
        <authorList>
            <person name="Wiegand S."/>
            <person name="Jogler M."/>
            <person name="Boedeker C."/>
            <person name="Pinto D."/>
            <person name="Vollmers J."/>
            <person name="Rivas-Marin E."/>
            <person name="Kohn T."/>
            <person name="Peeters S.H."/>
            <person name="Heuer A."/>
            <person name="Rast P."/>
            <person name="Oberbeckmann S."/>
            <person name="Bunk B."/>
            <person name="Jeske O."/>
            <person name="Meyerdierks A."/>
            <person name="Storesund J.E."/>
            <person name="Kallscheuer N."/>
            <person name="Luecker S."/>
            <person name="Lage O.M."/>
            <person name="Pohl T."/>
            <person name="Merkel B.J."/>
            <person name="Hornburger P."/>
            <person name="Mueller R.-W."/>
            <person name="Bruemmer F."/>
            <person name="Labrenz M."/>
            <person name="Spormann A.M."/>
            <person name="Op den Camp H."/>
            <person name="Overmann J."/>
            <person name="Amann R."/>
            <person name="Jetten M.S.M."/>
            <person name="Mascher T."/>
            <person name="Medema M.H."/>
            <person name="Devos D.P."/>
            <person name="Kaster A.-K."/>
            <person name="Ovreas L."/>
            <person name="Rohde M."/>
            <person name="Galperin M.Y."/>
            <person name="Jogler C."/>
        </authorList>
    </citation>
    <scope>NUCLEOTIDE SEQUENCE [LARGE SCALE GENOMIC DNA]</scope>
    <source>
        <strain evidence="3 4">Pan216</strain>
    </source>
</reference>
<accession>A0A518BBI2</accession>